<keyword evidence="10" id="KW-1185">Reference proteome</keyword>
<dbReference type="AlphaFoldDB" id="A0A5D5AHL0"/>
<sequence>MHAPSLSDRTIDAYTDVTGQDRLERLRSLAGTLSESRILHVNSTATGGGVAELLRSIVPLCNDLGVDTDWLVMDATDDFFEVTKAMHNALQGDGPSLTEEMKATYRTVNEENARELEDEGEYDLIVIHDPQPLGMLDHLEATMPTVPIVWRCHIDLTDPTEEYLAFVSEYTKRVDHAIFSRSGYIGDTAVPGTSIIYPSIDPVTEKNRSLDAETVSAACDRLDPLSFENPVVTQISRFDPWKDQFGTLEAYRRASEDVSNLQLALVGGMAGDDPEGLELYEQVAEEAAADPDVHVLTDLPDTGVNVLQRESDVVVQKSLREGFGLVVSEALWKRTPVVGSNVGGIPLQIVDGETGYLVDPDDATGAGERVVDLLEDDDRRTKFGENAREHVRERFLLPRQLEELLDVIVAQRHPDQR</sequence>
<evidence type="ECO:0000259" key="8">
    <source>
        <dbReference type="Pfam" id="PF21269"/>
    </source>
</evidence>
<evidence type="ECO:0000256" key="6">
    <source>
        <dbReference type="ARBA" id="ARBA00023277"/>
    </source>
</evidence>
<dbReference type="InterPro" id="IPR001296">
    <property type="entry name" value="Glyco_trans_1"/>
</dbReference>
<dbReference type="GO" id="GO:0016757">
    <property type="term" value="F:glycosyltransferase activity"/>
    <property type="evidence" value="ECO:0007669"/>
    <property type="project" value="UniProtKB-KW"/>
</dbReference>
<dbReference type="InterPro" id="IPR052078">
    <property type="entry name" value="Trehalose_Metab_GTase"/>
</dbReference>
<proteinExistence type="inferred from homology"/>
<accession>A0A5D5AHL0</accession>
<keyword evidence="4" id="KW-0328">Glycosyltransferase</keyword>
<comment type="subunit">
    <text evidence="2">Homodimer.</text>
</comment>
<keyword evidence="3" id="KW-0313">Glucose metabolism</keyword>
<feature type="domain" description="Trehalose synthase N-terminal" evidence="8">
    <location>
        <begin position="40"/>
        <end position="185"/>
    </location>
</feature>
<keyword evidence="6" id="KW-0119">Carbohydrate metabolism</keyword>
<evidence type="ECO:0000256" key="4">
    <source>
        <dbReference type="ARBA" id="ARBA00022676"/>
    </source>
</evidence>
<comment type="caution">
    <text evidence="9">The sequence shown here is derived from an EMBL/GenBank/DDBJ whole genome shotgun (WGS) entry which is preliminary data.</text>
</comment>
<evidence type="ECO:0000256" key="5">
    <source>
        <dbReference type="ARBA" id="ARBA00022679"/>
    </source>
</evidence>
<dbReference type="Pfam" id="PF00534">
    <property type="entry name" value="Glycos_transf_1"/>
    <property type="match status" value="1"/>
</dbReference>
<name>A0A5D5AHL0_9EURY</name>
<reference evidence="9 10" key="1">
    <citation type="submission" date="2019-08" db="EMBL/GenBank/DDBJ databases">
        <title>Archaea genome.</title>
        <authorList>
            <person name="Kajale S."/>
            <person name="Shouche Y."/>
            <person name="Deshpande N."/>
            <person name="Sharma A."/>
        </authorList>
    </citation>
    <scope>NUCLEOTIDE SEQUENCE [LARGE SCALE GENOMIC DNA]</scope>
    <source>
        <strain evidence="9 10">ESP3B_9</strain>
    </source>
</reference>
<dbReference type="Gene3D" id="3.40.50.2000">
    <property type="entry name" value="Glycogen Phosphorylase B"/>
    <property type="match status" value="2"/>
</dbReference>
<evidence type="ECO:0000259" key="7">
    <source>
        <dbReference type="Pfam" id="PF00534"/>
    </source>
</evidence>
<comment type="similarity">
    <text evidence="1">Belongs to the glycosyltransferase group 1 family. Glycosyltransferase 4 subfamily.</text>
</comment>
<evidence type="ECO:0000256" key="2">
    <source>
        <dbReference type="ARBA" id="ARBA00011738"/>
    </source>
</evidence>
<dbReference type="EMBL" id="VTAW01000020">
    <property type="protein sequence ID" value="TYT61279.1"/>
    <property type="molecule type" value="Genomic_DNA"/>
</dbReference>
<evidence type="ECO:0000256" key="3">
    <source>
        <dbReference type="ARBA" id="ARBA00022526"/>
    </source>
</evidence>
<evidence type="ECO:0000313" key="10">
    <source>
        <dbReference type="Proteomes" id="UP000324104"/>
    </source>
</evidence>
<feature type="domain" description="Glycosyl transferase family 1" evidence="7">
    <location>
        <begin position="229"/>
        <end position="389"/>
    </location>
</feature>
<dbReference type="GO" id="GO:0006006">
    <property type="term" value="P:glucose metabolic process"/>
    <property type="evidence" value="ECO:0007669"/>
    <property type="project" value="UniProtKB-KW"/>
</dbReference>
<dbReference type="Pfam" id="PF21269">
    <property type="entry name" value="TreT_GT1"/>
    <property type="match status" value="1"/>
</dbReference>
<protein>
    <submittedName>
        <fullName evidence="9">Glycosyltransferase</fullName>
    </submittedName>
</protein>
<dbReference type="PANTHER" id="PTHR47779">
    <property type="entry name" value="SYNTHASE (CCG-9), PUTATIVE (AFU_ORTHOLOGUE AFUA_3G12100)-RELATED"/>
    <property type="match status" value="1"/>
</dbReference>
<dbReference type="Proteomes" id="UP000324104">
    <property type="component" value="Unassembled WGS sequence"/>
</dbReference>
<dbReference type="InterPro" id="IPR049438">
    <property type="entry name" value="TreT_GT1"/>
</dbReference>
<dbReference type="PANTHER" id="PTHR47779:SF1">
    <property type="entry name" value="SYNTHASE (CCG-9), PUTATIVE (AFU_ORTHOLOGUE AFUA_3G12100)-RELATED"/>
    <property type="match status" value="1"/>
</dbReference>
<dbReference type="SUPFAM" id="SSF53756">
    <property type="entry name" value="UDP-Glycosyltransferase/glycogen phosphorylase"/>
    <property type="match status" value="1"/>
</dbReference>
<keyword evidence="5 9" id="KW-0808">Transferase</keyword>
<evidence type="ECO:0000313" key="9">
    <source>
        <dbReference type="EMBL" id="TYT61279.1"/>
    </source>
</evidence>
<organism evidence="9 10">
    <name type="scientific">Natrialba swarupiae</name>
    <dbReference type="NCBI Taxonomy" id="2448032"/>
    <lineage>
        <taxon>Archaea</taxon>
        <taxon>Methanobacteriati</taxon>
        <taxon>Methanobacteriota</taxon>
        <taxon>Stenosarchaea group</taxon>
        <taxon>Halobacteria</taxon>
        <taxon>Halobacteriales</taxon>
        <taxon>Natrialbaceae</taxon>
        <taxon>Natrialba</taxon>
    </lineage>
</organism>
<gene>
    <name evidence="9" type="ORF">FYC77_14595</name>
</gene>
<dbReference type="RefSeq" id="WP_149082227.1">
    <property type="nucleotide sequence ID" value="NZ_VTAW01000020.1"/>
</dbReference>
<evidence type="ECO:0000256" key="1">
    <source>
        <dbReference type="ARBA" id="ARBA00009481"/>
    </source>
</evidence>